<comment type="catalytic activity">
    <reaction evidence="1">
        <text>7,8-dihydroneopterin = 6-hydroxymethyl-7,8-dihydropterin + glycolaldehyde</text>
        <dbReference type="Rhea" id="RHEA:10540"/>
        <dbReference type="ChEBI" id="CHEBI:17001"/>
        <dbReference type="ChEBI" id="CHEBI:17071"/>
        <dbReference type="ChEBI" id="CHEBI:44841"/>
        <dbReference type="EC" id="4.1.2.25"/>
    </reaction>
</comment>
<comment type="pathway">
    <text evidence="2">Cofactor biosynthesis; tetrahydrofolate biosynthesis; 2-amino-4-hydroxy-6-hydroxymethyl-7,8-dihydropteridine diphosphate from 7,8-dihydroneopterin triphosphate: step 3/4.</text>
</comment>
<evidence type="ECO:0000256" key="3">
    <source>
        <dbReference type="ARBA" id="ARBA00005708"/>
    </source>
</evidence>
<evidence type="ECO:0000256" key="2">
    <source>
        <dbReference type="ARBA" id="ARBA00005013"/>
    </source>
</evidence>
<dbReference type="EC" id="4.1.2.25" evidence="4"/>
<protein>
    <recommendedName>
        <fullName evidence="4">dihydroneopterin aldolase</fullName>
        <ecNumber evidence="4">4.1.2.25</ecNumber>
    </recommendedName>
    <alternativeName>
        <fullName evidence="7">7,8-dihydroneopterin aldolase</fullName>
    </alternativeName>
</protein>
<dbReference type="Pfam" id="PF02152">
    <property type="entry name" value="FolB"/>
    <property type="match status" value="2"/>
</dbReference>
<dbReference type="Proteomes" id="UP000799536">
    <property type="component" value="Unassembled WGS sequence"/>
</dbReference>
<reference evidence="9" key="1">
    <citation type="journal article" date="2020" name="Stud. Mycol.">
        <title>101 Dothideomycetes genomes: a test case for predicting lifestyles and emergence of pathogens.</title>
        <authorList>
            <person name="Haridas S."/>
            <person name="Albert R."/>
            <person name="Binder M."/>
            <person name="Bloem J."/>
            <person name="Labutti K."/>
            <person name="Salamov A."/>
            <person name="Andreopoulos B."/>
            <person name="Baker S."/>
            <person name="Barry K."/>
            <person name="Bills G."/>
            <person name="Bluhm B."/>
            <person name="Cannon C."/>
            <person name="Castanera R."/>
            <person name="Culley D."/>
            <person name="Daum C."/>
            <person name="Ezra D."/>
            <person name="Gonzalez J."/>
            <person name="Henrissat B."/>
            <person name="Kuo A."/>
            <person name="Liang C."/>
            <person name="Lipzen A."/>
            <person name="Lutzoni F."/>
            <person name="Magnuson J."/>
            <person name="Mondo S."/>
            <person name="Nolan M."/>
            <person name="Ohm R."/>
            <person name="Pangilinan J."/>
            <person name="Park H.-J."/>
            <person name="Ramirez L."/>
            <person name="Alfaro M."/>
            <person name="Sun H."/>
            <person name="Tritt A."/>
            <person name="Yoshinaga Y."/>
            <person name="Zwiers L.-H."/>
            <person name="Turgeon B."/>
            <person name="Goodwin S."/>
            <person name="Spatafora J."/>
            <person name="Crous P."/>
            <person name="Grigoriev I."/>
        </authorList>
    </citation>
    <scope>NUCLEOTIDE SEQUENCE</scope>
    <source>
        <strain evidence="9">ATCC 74209</strain>
    </source>
</reference>
<organism evidence="9 10">
    <name type="scientific">Delitschia confertaspora ATCC 74209</name>
    <dbReference type="NCBI Taxonomy" id="1513339"/>
    <lineage>
        <taxon>Eukaryota</taxon>
        <taxon>Fungi</taxon>
        <taxon>Dikarya</taxon>
        <taxon>Ascomycota</taxon>
        <taxon>Pezizomycotina</taxon>
        <taxon>Dothideomycetes</taxon>
        <taxon>Pleosporomycetidae</taxon>
        <taxon>Pleosporales</taxon>
        <taxon>Delitschiaceae</taxon>
        <taxon>Delitschia</taxon>
    </lineage>
</organism>
<keyword evidence="5" id="KW-0289">Folate biosynthesis</keyword>
<evidence type="ECO:0000256" key="5">
    <source>
        <dbReference type="ARBA" id="ARBA00022909"/>
    </source>
</evidence>
<comment type="caution">
    <text evidence="9">The sequence shown here is derived from an EMBL/GenBank/DDBJ whole genome shotgun (WGS) entry which is preliminary data.</text>
</comment>
<keyword evidence="10" id="KW-1185">Reference proteome</keyword>
<dbReference type="GO" id="GO:0046656">
    <property type="term" value="P:folic acid biosynthetic process"/>
    <property type="evidence" value="ECO:0007669"/>
    <property type="project" value="UniProtKB-KW"/>
</dbReference>
<comment type="similarity">
    <text evidence="3">Belongs to the DHNA family.</text>
</comment>
<dbReference type="Gene3D" id="3.30.1130.10">
    <property type="match status" value="2"/>
</dbReference>
<evidence type="ECO:0000313" key="10">
    <source>
        <dbReference type="Proteomes" id="UP000799536"/>
    </source>
</evidence>
<dbReference type="InterPro" id="IPR043133">
    <property type="entry name" value="GTP-CH-I_C/QueF"/>
</dbReference>
<accession>A0A9P4MVB2</accession>
<evidence type="ECO:0000256" key="6">
    <source>
        <dbReference type="ARBA" id="ARBA00023239"/>
    </source>
</evidence>
<evidence type="ECO:0000259" key="8">
    <source>
        <dbReference type="SMART" id="SM00905"/>
    </source>
</evidence>
<dbReference type="PANTHER" id="PTHR42844:SF1">
    <property type="entry name" value="DIHYDRONEOPTERIN ALDOLASE 1-RELATED"/>
    <property type="match status" value="1"/>
</dbReference>
<gene>
    <name evidence="9" type="ORF">GQ43DRAFT_380061</name>
</gene>
<evidence type="ECO:0000256" key="7">
    <source>
        <dbReference type="ARBA" id="ARBA00032903"/>
    </source>
</evidence>
<dbReference type="SMART" id="SM00905">
    <property type="entry name" value="FolB"/>
    <property type="match status" value="1"/>
</dbReference>
<dbReference type="PANTHER" id="PTHR42844">
    <property type="entry name" value="DIHYDRONEOPTERIN ALDOLASE 1-RELATED"/>
    <property type="match status" value="1"/>
</dbReference>
<dbReference type="EMBL" id="ML994194">
    <property type="protein sequence ID" value="KAF2197840.1"/>
    <property type="molecule type" value="Genomic_DNA"/>
</dbReference>
<evidence type="ECO:0000256" key="4">
    <source>
        <dbReference type="ARBA" id="ARBA00013043"/>
    </source>
</evidence>
<evidence type="ECO:0000313" key="9">
    <source>
        <dbReference type="EMBL" id="KAF2197840.1"/>
    </source>
</evidence>
<dbReference type="GO" id="GO:0005737">
    <property type="term" value="C:cytoplasm"/>
    <property type="evidence" value="ECO:0007669"/>
    <property type="project" value="TreeGrafter"/>
</dbReference>
<dbReference type="OrthoDB" id="5425486at2759"/>
<proteinExistence type="inferred from homology"/>
<dbReference type="SUPFAM" id="SSF55620">
    <property type="entry name" value="Tetrahydrobiopterin biosynthesis enzymes-like"/>
    <property type="match status" value="2"/>
</dbReference>
<dbReference type="InterPro" id="IPR006156">
    <property type="entry name" value="Dihydroneopterin_aldolase"/>
</dbReference>
<keyword evidence="6" id="KW-0456">Lyase</keyword>
<feature type="domain" description="Dihydroneopterin aldolase/epimerase" evidence="8">
    <location>
        <begin position="149"/>
        <end position="257"/>
    </location>
</feature>
<dbReference type="InterPro" id="IPR006157">
    <property type="entry name" value="FolB_dom"/>
</dbReference>
<name>A0A9P4MVB2_9PLEO</name>
<sequence>MDLVSSAVWKRSALNYTDRITVQNIQVNVHAGADAWGRKRNQPALLSLTVFLAEPFHSAAEADKLDNSTIHYGTLSKTILSYVHEAQSVWLTSNQLALLMIKGIVDTAGSVSIGACSVKVFYPKGSLLGDGAGLQYCLSYSEKAISRTLYLQNVRIPCIIGINANEREAKQPVVVNLWVDHLPQDRSDDYTTLENVVVQFISSSSFETLESLLNKVVDELRRSFFRPSLDDSAIIRLRVDKPMAVPFADAPALEVVRPVKV</sequence>
<dbReference type="AlphaFoldDB" id="A0A9P4MVB2"/>
<evidence type="ECO:0000256" key="1">
    <source>
        <dbReference type="ARBA" id="ARBA00001353"/>
    </source>
</evidence>
<dbReference type="GO" id="GO:0004150">
    <property type="term" value="F:dihydroneopterin aldolase activity"/>
    <property type="evidence" value="ECO:0007669"/>
    <property type="project" value="UniProtKB-EC"/>
</dbReference>